<feature type="region of interest" description="Disordered" evidence="1">
    <location>
        <begin position="293"/>
        <end position="314"/>
    </location>
</feature>
<gene>
    <name evidence="2" type="ORF">R3W88_000899</name>
</gene>
<dbReference type="Proteomes" id="UP001311915">
    <property type="component" value="Unassembled WGS sequence"/>
</dbReference>
<proteinExistence type="predicted"/>
<dbReference type="GO" id="GO:0070971">
    <property type="term" value="C:endoplasmic reticulum exit site"/>
    <property type="evidence" value="ECO:0007669"/>
    <property type="project" value="TreeGrafter"/>
</dbReference>
<dbReference type="GO" id="GO:0007030">
    <property type="term" value="P:Golgi organization"/>
    <property type="evidence" value="ECO:0007669"/>
    <property type="project" value="TreeGrafter"/>
</dbReference>
<dbReference type="GO" id="GO:0012507">
    <property type="term" value="C:ER to Golgi transport vesicle membrane"/>
    <property type="evidence" value="ECO:0007669"/>
    <property type="project" value="TreeGrafter"/>
</dbReference>
<reference evidence="2 3" key="1">
    <citation type="submission" date="2023-10" db="EMBL/GenBank/DDBJ databases">
        <title>Genome-Wide Identification Analysis in wild type Solanum Pinnatisectum Reveals Some Genes Defensing Phytophthora Infestans.</title>
        <authorList>
            <person name="Sun C."/>
        </authorList>
    </citation>
    <scope>NUCLEOTIDE SEQUENCE [LARGE SCALE GENOMIC DNA]</scope>
    <source>
        <strain evidence="2">LQN</strain>
        <tissue evidence="2">Leaf</tissue>
    </source>
</reference>
<dbReference type="SUPFAM" id="SSF56112">
    <property type="entry name" value="Protein kinase-like (PK-like)"/>
    <property type="match status" value="1"/>
</dbReference>
<organism evidence="2 3">
    <name type="scientific">Solanum pinnatisectum</name>
    <name type="common">tansyleaf nightshade</name>
    <dbReference type="NCBI Taxonomy" id="50273"/>
    <lineage>
        <taxon>Eukaryota</taxon>
        <taxon>Viridiplantae</taxon>
        <taxon>Streptophyta</taxon>
        <taxon>Embryophyta</taxon>
        <taxon>Tracheophyta</taxon>
        <taxon>Spermatophyta</taxon>
        <taxon>Magnoliopsida</taxon>
        <taxon>eudicotyledons</taxon>
        <taxon>Gunneridae</taxon>
        <taxon>Pentapetalae</taxon>
        <taxon>asterids</taxon>
        <taxon>lamiids</taxon>
        <taxon>Solanales</taxon>
        <taxon>Solanaceae</taxon>
        <taxon>Solanoideae</taxon>
        <taxon>Solaneae</taxon>
        <taxon>Solanum</taxon>
    </lineage>
</organism>
<feature type="region of interest" description="Disordered" evidence="1">
    <location>
        <begin position="362"/>
        <end position="395"/>
    </location>
</feature>
<dbReference type="PANTHER" id="PTHR13402">
    <property type="entry name" value="RGPR-RELATED"/>
    <property type="match status" value="1"/>
</dbReference>
<feature type="compositionally biased region" description="Low complexity" evidence="1">
    <location>
        <begin position="192"/>
        <end position="202"/>
    </location>
</feature>
<dbReference type="GO" id="GO:0070973">
    <property type="term" value="P:protein localization to endoplasmic reticulum exit site"/>
    <property type="evidence" value="ECO:0007669"/>
    <property type="project" value="TreeGrafter"/>
</dbReference>
<protein>
    <recommendedName>
        <fullName evidence="4">Protein kinase domain-containing protein</fullName>
    </recommendedName>
</protein>
<dbReference type="InterPro" id="IPR011009">
    <property type="entry name" value="Kinase-like_dom_sf"/>
</dbReference>
<sequence>MDLKQRLRHWGRFYTRTFLSYGVVLQLGIANYMPNGSSKSGLLDWPMRYKKAMDAAEGLSYLHHDCAPPRDVKSNIILLDGEFADFGVANAVDANASMSVIAGSCGYIAPVFDSTAHRVVGGLPPPMPTSGSSQGNEHHHQFVSPRVSSSQSTMAMAADSSRMTMHNRSVSEPDIGRTPRQVSYPVDSSKDASSSNTGSNASGAGGISRFRRFGFGSQLLQKTVGLVLKPRQGRQAKLGDSNKFYYDEKLKRWVEEGAELPAAEPPLAPPPTQPLLLSRMDPVCNNGFPEMKSPTSSDNGAGIPPLPPTSNQFSAHGRMGVRSRYVDTFNKGGGNPTNLFQSPSVPSIKPATAGNAKFFVPAPMSPVEETGNSTSNEKEISSNSESDSVSAVNGSIHFPAPTSSAAPIQRFASMDNLSNKGAVASSLSANSRRTASWSGSFPDAFSPNKSEIKPLGSRLSMPPSSFMPSDVNSMHSSTNGGSLSDDLHEVDL</sequence>
<evidence type="ECO:0000313" key="3">
    <source>
        <dbReference type="Proteomes" id="UP001311915"/>
    </source>
</evidence>
<accession>A0AAV9MKH7</accession>
<feature type="compositionally biased region" description="Polar residues" evidence="1">
    <location>
        <begin position="462"/>
        <end position="482"/>
    </location>
</feature>
<dbReference type="EMBL" id="JAWPEI010000001">
    <property type="protein sequence ID" value="KAK4737202.1"/>
    <property type="molecule type" value="Genomic_DNA"/>
</dbReference>
<dbReference type="Gene3D" id="1.10.510.10">
    <property type="entry name" value="Transferase(Phosphotransferase) domain 1"/>
    <property type="match status" value="1"/>
</dbReference>
<evidence type="ECO:0000313" key="2">
    <source>
        <dbReference type="EMBL" id="KAK4737202.1"/>
    </source>
</evidence>
<dbReference type="AlphaFoldDB" id="A0AAV9MKH7"/>
<comment type="caution">
    <text evidence="2">The sequence shown here is derived from an EMBL/GenBank/DDBJ whole genome shotgun (WGS) entry which is preliminary data.</text>
</comment>
<feature type="compositionally biased region" description="Low complexity" evidence="1">
    <location>
        <begin position="381"/>
        <end position="390"/>
    </location>
</feature>
<evidence type="ECO:0000256" key="1">
    <source>
        <dbReference type="SAM" id="MobiDB-lite"/>
    </source>
</evidence>
<evidence type="ECO:0008006" key="4">
    <source>
        <dbReference type="Google" id="ProtNLM"/>
    </source>
</evidence>
<feature type="region of interest" description="Disordered" evidence="1">
    <location>
        <begin position="436"/>
        <end position="492"/>
    </location>
</feature>
<dbReference type="PANTHER" id="PTHR13402:SF6">
    <property type="entry name" value="SECRETORY 16, ISOFORM I"/>
    <property type="match status" value="1"/>
</dbReference>
<feature type="region of interest" description="Disordered" evidence="1">
    <location>
        <begin position="122"/>
        <end position="206"/>
    </location>
</feature>
<name>A0AAV9MKH7_9SOLN</name>
<keyword evidence="3" id="KW-1185">Reference proteome</keyword>